<accession>A0ABQ0FP37</accession>
<feature type="chain" id="PRO_5045903828" evidence="8">
    <location>
        <begin position="22"/>
        <end position="228"/>
    </location>
</feature>
<comment type="subcellular location">
    <subcellularLocation>
        <location evidence="1">Membrane</location>
        <topology evidence="1">Single-pass type I membrane protein</topology>
    </subcellularLocation>
</comment>
<evidence type="ECO:0000313" key="10">
    <source>
        <dbReference type="EMBL" id="GAB1300994.1"/>
    </source>
</evidence>
<comment type="caution">
    <text evidence="10">The sequence shown here is derived from an EMBL/GenBank/DDBJ whole genome shotgun (WGS) entry which is preliminary data.</text>
</comment>
<evidence type="ECO:0000313" key="11">
    <source>
        <dbReference type="Proteomes" id="UP001623349"/>
    </source>
</evidence>
<dbReference type="Pfam" id="PF00129">
    <property type="entry name" value="MHC_I"/>
    <property type="match status" value="1"/>
</dbReference>
<sequence>MAPRTLLLLLAAALTPTQTRAGSHSLRYFETVVSRPGLGEPRFISIAYVDDTQFVRFDSHTENPRYEPREPWVEQEGLEFWELEAQGAKRDVQIFRENLRTALRYYNQSEAAGCDMGSDRSFLCGYEQTAYNSRRRHLTVNEDMKTWTAMDRAAQITRHKWELADFAERASTYLESKCMESLRKHLELGKEILLRTGTPKAHVTHHPRPEGGATLSAGPWASTLLTSP</sequence>
<dbReference type="Proteomes" id="UP001623349">
    <property type="component" value="Unassembled WGS sequence"/>
</dbReference>
<comment type="similarity">
    <text evidence="6">Belongs to the MHC class I family.</text>
</comment>
<evidence type="ECO:0000256" key="8">
    <source>
        <dbReference type="SAM" id="SignalP"/>
    </source>
</evidence>
<evidence type="ECO:0000256" key="6">
    <source>
        <dbReference type="RuleBase" id="RU004439"/>
    </source>
</evidence>
<keyword evidence="11" id="KW-1185">Reference proteome</keyword>
<evidence type="ECO:0000256" key="7">
    <source>
        <dbReference type="SAM" id="MobiDB-lite"/>
    </source>
</evidence>
<evidence type="ECO:0000256" key="4">
    <source>
        <dbReference type="ARBA" id="ARBA00023136"/>
    </source>
</evidence>
<reference evidence="10 11" key="1">
    <citation type="submission" date="2024-08" db="EMBL/GenBank/DDBJ databases">
        <title>The draft genome of Apodemus speciosus.</title>
        <authorList>
            <person name="Nabeshima K."/>
            <person name="Suzuki S."/>
            <person name="Onuma M."/>
        </authorList>
    </citation>
    <scope>NUCLEOTIDE SEQUENCE [LARGE SCALE GENOMIC DNA]</scope>
    <source>
        <strain evidence="10">IB14-021</strain>
    </source>
</reference>
<evidence type="ECO:0000256" key="3">
    <source>
        <dbReference type="ARBA" id="ARBA00022859"/>
    </source>
</evidence>
<gene>
    <name evidence="10" type="ORF">APTSU1_001623200</name>
</gene>
<keyword evidence="3" id="KW-0391">Immunity</keyword>
<dbReference type="InterPro" id="IPR050208">
    <property type="entry name" value="MHC_class-I_related"/>
</dbReference>
<dbReference type="EMBL" id="BAAFST010000017">
    <property type="protein sequence ID" value="GAB1300994.1"/>
    <property type="molecule type" value="Genomic_DNA"/>
</dbReference>
<proteinExistence type="inferred from homology"/>
<dbReference type="PRINTS" id="PR01638">
    <property type="entry name" value="MHCCLASSI"/>
</dbReference>
<keyword evidence="2" id="KW-0490">MHC I</keyword>
<feature type="region of interest" description="Disordered" evidence="7">
    <location>
        <begin position="199"/>
        <end position="228"/>
    </location>
</feature>
<dbReference type="Gene3D" id="3.30.500.10">
    <property type="entry name" value="MHC class I-like antigen recognition-like"/>
    <property type="match status" value="1"/>
</dbReference>
<organism evidence="10 11">
    <name type="scientific">Apodemus speciosus</name>
    <name type="common">Large Japanese field mouse</name>
    <dbReference type="NCBI Taxonomy" id="105296"/>
    <lineage>
        <taxon>Eukaryota</taxon>
        <taxon>Metazoa</taxon>
        <taxon>Chordata</taxon>
        <taxon>Craniata</taxon>
        <taxon>Vertebrata</taxon>
        <taxon>Euteleostomi</taxon>
        <taxon>Mammalia</taxon>
        <taxon>Eutheria</taxon>
        <taxon>Euarchontoglires</taxon>
        <taxon>Glires</taxon>
        <taxon>Rodentia</taxon>
        <taxon>Myomorpha</taxon>
        <taxon>Muroidea</taxon>
        <taxon>Muridae</taxon>
        <taxon>Murinae</taxon>
        <taxon>Apodemus</taxon>
    </lineage>
</organism>
<evidence type="ECO:0000256" key="2">
    <source>
        <dbReference type="ARBA" id="ARBA00022451"/>
    </source>
</evidence>
<name>A0ABQ0FP37_APOSI</name>
<dbReference type="PANTHER" id="PTHR16675:SF251">
    <property type="entry name" value="HLA CLASS I HISTOCOMPATIBILITY ANTIGEN, C ALPHA CHAIN"/>
    <property type="match status" value="1"/>
</dbReference>
<evidence type="ECO:0000256" key="5">
    <source>
        <dbReference type="ARBA" id="ARBA00023180"/>
    </source>
</evidence>
<dbReference type="InterPro" id="IPR001039">
    <property type="entry name" value="MHC_I_a_a1/a2"/>
</dbReference>
<feature type="domain" description="MHC class I-like antigen recognition-like" evidence="9">
    <location>
        <begin position="22"/>
        <end position="193"/>
    </location>
</feature>
<evidence type="ECO:0000256" key="1">
    <source>
        <dbReference type="ARBA" id="ARBA00004479"/>
    </source>
</evidence>
<keyword evidence="4" id="KW-0472">Membrane</keyword>
<evidence type="ECO:0000259" key="9">
    <source>
        <dbReference type="Pfam" id="PF00129"/>
    </source>
</evidence>
<feature type="signal peptide" evidence="8">
    <location>
        <begin position="1"/>
        <end position="21"/>
    </location>
</feature>
<dbReference type="InterPro" id="IPR011161">
    <property type="entry name" value="MHC_I-like_Ag-recog"/>
</dbReference>
<keyword evidence="5" id="KW-0325">Glycoprotein</keyword>
<dbReference type="PANTHER" id="PTHR16675">
    <property type="entry name" value="MHC CLASS I-RELATED"/>
    <property type="match status" value="1"/>
</dbReference>
<dbReference type="InterPro" id="IPR037055">
    <property type="entry name" value="MHC_I-like_Ag-recog_sf"/>
</dbReference>
<protein>
    <submittedName>
        <fullName evidence="10">H-2 class I histocompatibility antigen, Q7 alpha chain</fullName>
    </submittedName>
</protein>
<keyword evidence="8" id="KW-0732">Signal</keyword>
<dbReference type="SUPFAM" id="SSF54452">
    <property type="entry name" value="MHC antigen-recognition domain"/>
    <property type="match status" value="1"/>
</dbReference>
<dbReference type="InterPro" id="IPR011162">
    <property type="entry name" value="MHC_I/II-like_Ag-recog"/>
</dbReference>